<dbReference type="AlphaFoldDB" id="K9GR35"/>
<dbReference type="EMBL" id="ANHY01000019">
    <property type="protein sequence ID" value="EKV27597.1"/>
    <property type="molecule type" value="Genomic_DNA"/>
</dbReference>
<evidence type="ECO:0000313" key="2">
    <source>
        <dbReference type="Proteomes" id="UP000009881"/>
    </source>
</evidence>
<evidence type="ECO:0000313" key="1">
    <source>
        <dbReference type="EMBL" id="EKV27597.1"/>
    </source>
</evidence>
<accession>K9GR35</accession>
<sequence>MPEPCRNGGAGPLRLVKTGPCSTFLVHAPCLDLTTVKGNSPSPAHGLDHQRP</sequence>
<proteinExistence type="predicted"/>
<dbReference type="Proteomes" id="UP000009881">
    <property type="component" value="Unassembled WGS sequence"/>
</dbReference>
<name>K9GR35_9PROT</name>
<protein>
    <submittedName>
        <fullName evidence="1">Uncharacterized protein</fullName>
    </submittedName>
</protein>
<organism evidence="1 2">
    <name type="scientific">Caenispirillum salinarum AK4</name>
    <dbReference type="NCBI Taxonomy" id="1238182"/>
    <lineage>
        <taxon>Bacteria</taxon>
        <taxon>Pseudomonadati</taxon>
        <taxon>Pseudomonadota</taxon>
        <taxon>Alphaproteobacteria</taxon>
        <taxon>Rhodospirillales</taxon>
        <taxon>Novispirillaceae</taxon>
        <taxon>Caenispirillum</taxon>
    </lineage>
</organism>
<gene>
    <name evidence="1" type="ORF">C882_1443</name>
</gene>
<keyword evidence="2" id="KW-1185">Reference proteome</keyword>
<reference evidence="1 2" key="1">
    <citation type="journal article" date="2013" name="Genome Announc.">
        <title>Draft Genome Sequence of an Alphaproteobacterium, Caenispirillum salinarum AK4(T), Isolated from a Solar Saltern.</title>
        <authorList>
            <person name="Khatri I."/>
            <person name="Singh A."/>
            <person name="Korpole S."/>
            <person name="Pinnaka A.K."/>
            <person name="Subramanian S."/>
        </authorList>
    </citation>
    <scope>NUCLEOTIDE SEQUENCE [LARGE SCALE GENOMIC DNA]</scope>
    <source>
        <strain evidence="1 2">AK4</strain>
    </source>
</reference>
<dbReference type="STRING" id="1238182.C882_1443"/>
<comment type="caution">
    <text evidence="1">The sequence shown here is derived from an EMBL/GenBank/DDBJ whole genome shotgun (WGS) entry which is preliminary data.</text>
</comment>